<dbReference type="SMART" id="SM00448">
    <property type="entry name" value="REC"/>
    <property type="match status" value="1"/>
</dbReference>
<protein>
    <submittedName>
        <fullName evidence="6">Two-component response regulator</fullName>
    </submittedName>
</protein>
<evidence type="ECO:0000313" key="6">
    <source>
        <dbReference type="EMBL" id="GET41120.1"/>
    </source>
</evidence>
<dbReference type="Pfam" id="PF13185">
    <property type="entry name" value="GAF_2"/>
    <property type="match status" value="1"/>
</dbReference>
<dbReference type="GO" id="GO:1902201">
    <property type="term" value="P:negative regulation of bacterial-type flagellum-dependent cell motility"/>
    <property type="evidence" value="ECO:0007669"/>
    <property type="project" value="TreeGrafter"/>
</dbReference>
<dbReference type="PANTHER" id="PTHR45138:SF9">
    <property type="entry name" value="DIGUANYLATE CYCLASE DGCM-RELATED"/>
    <property type="match status" value="1"/>
</dbReference>
<comment type="caution">
    <text evidence="6">The sequence shown here is derived from an EMBL/GenBank/DDBJ whole genome shotgun (WGS) entry which is preliminary data.</text>
</comment>
<evidence type="ECO:0000256" key="3">
    <source>
        <dbReference type="PROSITE-ProRule" id="PRU00169"/>
    </source>
</evidence>
<reference evidence="6" key="1">
    <citation type="submission" date="2019-10" db="EMBL/GenBank/DDBJ databases">
        <title>Draft genome sequece of Microseira wollei NIES-4236.</title>
        <authorList>
            <person name="Yamaguchi H."/>
            <person name="Suzuki S."/>
            <person name="Kawachi M."/>
        </authorList>
    </citation>
    <scope>NUCLEOTIDE SEQUENCE</scope>
    <source>
        <strain evidence="6">NIES-4236</strain>
    </source>
</reference>
<dbReference type="InterPro" id="IPR029787">
    <property type="entry name" value="Nucleotide_cyclase"/>
</dbReference>
<dbReference type="Pfam" id="PF00990">
    <property type="entry name" value="GGDEF"/>
    <property type="match status" value="1"/>
</dbReference>
<dbReference type="GO" id="GO:0052621">
    <property type="term" value="F:diguanylate cyclase activity"/>
    <property type="evidence" value="ECO:0007669"/>
    <property type="project" value="TreeGrafter"/>
</dbReference>
<dbReference type="FunFam" id="3.30.70.270:FF:000001">
    <property type="entry name" value="Diguanylate cyclase domain protein"/>
    <property type="match status" value="1"/>
</dbReference>
<keyword evidence="2" id="KW-0418">Kinase</keyword>
<dbReference type="InterPro" id="IPR003018">
    <property type="entry name" value="GAF"/>
</dbReference>
<evidence type="ECO:0000259" key="4">
    <source>
        <dbReference type="PROSITE" id="PS50110"/>
    </source>
</evidence>
<feature type="domain" description="GGDEF" evidence="5">
    <location>
        <begin position="369"/>
        <end position="506"/>
    </location>
</feature>
<sequence length="528" mass="59836">MSHLTKPPLKANILIVDDAPEHLRLLTNMLTSRGYQVRQAINGKLALQGAQIVKPDLILLDINMPEMNGYEVCQELKSLEITRNIPVIFLSAYSETIDKVKAFKVGGVDYIAKPFQIEEVLARVENQLTIHQMQKQLCEQNARLQLEIIERQRAEEEVWFLLTTTKLINASLDFHDALEITLRQVGQTIGWDLGEAWIPNNETATLEYSRGWYVSEQKFENFIETSKTLILPPNIGIAGHVWVSKQLEWLEDISLAQEACFIRSEIAKEVGLKTALSIPIIVNDQVLAILVFLNKNQLKPEPRIIELVKAVATQLASFIHQKKIEAALVKANQELERLATLDGLTGIANRRRFDEYFYFEWLRLFREKLPMSLILCDVDFFKLYNDTYGHLAGDFCLQHVAAAIRQSVKRHSDLVARYGGEEFAVILPNTTAKGAFYVAETIRKQIQRIKLVHAKSEVSKYVTLSLGVASIIPNAEMCPDTLITIADKALYAAKHQGRNCVVVEDLVSFQRKCHPDISLPESPVHSIQ</sequence>
<dbReference type="Gene3D" id="3.40.50.2300">
    <property type="match status" value="1"/>
</dbReference>
<dbReference type="Gene3D" id="3.30.70.270">
    <property type="match status" value="1"/>
</dbReference>
<evidence type="ECO:0000259" key="5">
    <source>
        <dbReference type="PROSITE" id="PS50887"/>
    </source>
</evidence>
<proteinExistence type="predicted"/>
<keyword evidence="1" id="KW-0808">Transferase</keyword>
<dbReference type="Pfam" id="PF00072">
    <property type="entry name" value="Response_reg"/>
    <property type="match status" value="1"/>
</dbReference>
<organism evidence="6 7">
    <name type="scientific">Microseira wollei NIES-4236</name>
    <dbReference type="NCBI Taxonomy" id="2530354"/>
    <lineage>
        <taxon>Bacteria</taxon>
        <taxon>Bacillati</taxon>
        <taxon>Cyanobacteriota</taxon>
        <taxon>Cyanophyceae</taxon>
        <taxon>Oscillatoriophycideae</taxon>
        <taxon>Aerosakkonematales</taxon>
        <taxon>Aerosakkonemataceae</taxon>
        <taxon>Microseira</taxon>
    </lineage>
</organism>
<dbReference type="EMBL" id="BLAY01000110">
    <property type="protein sequence ID" value="GET41120.1"/>
    <property type="molecule type" value="Genomic_DNA"/>
</dbReference>
<feature type="modified residue" description="4-aspartylphosphate" evidence="3">
    <location>
        <position position="61"/>
    </location>
</feature>
<dbReference type="GO" id="GO:0000160">
    <property type="term" value="P:phosphorelay signal transduction system"/>
    <property type="evidence" value="ECO:0007669"/>
    <property type="project" value="InterPro"/>
</dbReference>
<dbReference type="GO" id="GO:0043709">
    <property type="term" value="P:cell adhesion involved in single-species biofilm formation"/>
    <property type="evidence" value="ECO:0007669"/>
    <property type="project" value="TreeGrafter"/>
</dbReference>
<dbReference type="InterPro" id="IPR043128">
    <property type="entry name" value="Rev_trsase/Diguanyl_cyclase"/>
</dbReference>
<dbReference type="CDD" id="cd01949">
    <property type="entry name" value="GGDEF"/>
    <property type="match status" value="1"/>
</dbReference>
<keyword evidence="7" id="KW-1185">Reference proteome</keyword>
<evidence type="ECO:0000256" key="1">
    <source>
        <dbReference type="ARBA" id="ARBA00022679"/>
    </source>
</evidence>
<dbReference type="InterPro" id="IPR050469">
    <property type="entry name" value="Diguanylate_Cyclase"/>
</dbReference>
<dbReference type="RefSeq" id="WP_226587336.1">
    <property type="nucleotide sequence ID" value="NZ_BLAY01000110.1"/>
</dbReference>
<gene>
    <name evidence="6" type="ORF">MiSe_59320</name>
</gene>
<dbReference type="PROSITE" id="PS50110">
    <property type="entry name" value="RESPONSE_REGULATORY"/>
    <property type="match status" value="1"/>
</dbReference>
<evidence type="ECO:0000313" key="7">
    <source>
        <dbReference type="Proteomes" id="UP001050975"/>
    </source>
</evidence>
<dbReference type="SUPFAM" id="SSF55781">
    <property type="entry name" value="GAF domain-like"/>
    <property type="match status" value="1"/>
</dbReference>
<keyword evidence="3" id="KW-0597">Phosphoprotein</keyword>
<dbReference type="SUPFAM" id="SSF55073">
    <property type="entry name" value="Nucleotide cyclase"/>
    <property type="match status" value="1"/>
</dbReference>
<dbReference type="PANTHER" id="PTHR45138">
    <property type="entry name" value="REGULATORY COMPONENTS OF SENSORY TRANSDUCTION SYSTEM"/>
    <property type="match status" value="1"/>
</dbReference>
<dbReference type="SMART" id="SM00065">
    <property type="entry name" value="GAF"/>
    <property type="match status" value="1"/>
</dbReference>
<dbReference type="CDD" id="cd19920">
    <property type="entry name" value="REC_PA4781-like"/>
    <property type="match status" value="1"/>
</dbReference>
<dbReference type="Proteomes" id="UP001050975">
    <property type="component" value="Unassembled WGS sequence"/>
</dbReference>
<accession>A0AAV3XGU8</accession>
<feature type="domain" description="Response regulatory" evidence="4">
    <location>
        <begin position="12"/>
        <end position="128"/>
    </location>
</feature>
<dbReference type="InterPro" id="IPR001789">
    <property type="entry name" value="Sig_transdc_resp-reg_receiver"/>
</dbReference>
<dbReference type="PROSITE" id="PS50887">
    <property type="entry name" value="GGDEF"/>
    <property type="match status" value="1"/>
</dbReference>
<dbReference type="SUPFAM" id="SSF52172">
    <property type="entry name" value="CheY-like"/>
    <property type="match status" value="1"/>
</dbReference>
<dbReference type="GO" id="GO:0016301">
    <property type="term" value="F:kinase activity"/>
    <property type="evidence" value="ECO:0007669"/>
    <property type="project" value="UniProtKB-KW"/>
</dbReference>
<dbReference type="InterPro" id="IPR029016">
    <property type="entry name" value="GAF-like_dom_sf"/>
</dbReference>
<name>A0AAV3XGU8_9CYAN</name>
<evidence type="ECO:0000256" key="2">
    <source>
        <dbReference type="ARBA" id="ARBA00022777"/>
    </source>
</evidence>
<dbReference type="GO" id="GO:0005886">
    <property type="term" value="C:plasma membrane"/>
    <property type="evidence" value="ECO:0007669"/>
    <property type="project" value="TreeGrafter"/>
</dbReference>
<dbReference type="AlphaFoldDB" id="A0AAV3XGU8"/>
<dbReference type="InterPro" id="IPR000160">
    <property type="entry name" value="GGDEF_dom"/>
</dbReference>
<dbReference type="SMART" id="SM00267">
    <property type="entry name" value="GGDEF"/>
    <property type="match status" value="1"/>
</dbReference>
<dbReference type="Gene3D" id="3.30.450.40">
    <property type="match status" value="1"/>
</dbReference>
<dbReference type="InterPro" id="IPR011006">
    <property type="entry name" value="CheY-like_superfamily"/>
</dbReference>
<dbReference type="NCBIfam" id="TIGR00254">
    <property type="entry name" value="GGDEF"/>
    <property type="match status" value="1"/>
</dbReference>